<dbReference type="InterPro" id="IPR041577">
    <property type="entry name" value="RT_RNaseH_2"/>
</dbReference>
<dbReference type="Pfam" id="PF17919">
    <property type="entry name" value="RT_RNaseH_2"/>
    <property type="match status" value="1"/>
</dbReference>
<name>A0A5B6X243_9ROSI</name>
<feature type="domain" description="Reverse transcriptase RNase H-like" evidence="9">
    <location>
        <begin position="213"/>
        <end position="248"/>
    </location>
</feature>
<accession>A0A5B6X243</accession>
<keyword evidence="1" id="KW-0808">Transferase</keyword>
<dbReference type="AlphaFoldDB" id="A0A5B6X243"/>
<dbReference type="InterPro" id="IPR043502">
    <property type="entry name" value="DNA/RNA_pol_sf"/>
</dbReference>
<dbReference type="SUPFAM" id="SSF56672">
    <property type="entry name" value="DNA/RNA polymerases"/>
    <property type="match status" value="1"/>
</dbReference>
<evidence type="ECO:0000259" key="10">
    <source>
        <dbReference type="Pfam" id="PF17919"/>
    </source>
</evidence>
<dbReference type="InterPro" id="IPR043128">
    <property type="entry name" value="Rev_trsase/Diguanyl_cyclase"/>
</dbReference>
<evidence type="ECO:0000256" key="5">
    <source>
        <dbReference type="ARBA" id="ARBA00022801"/>
    </source>
</evidence>
<organism evidence="11 12">
    <name type="scientific">Gossypium australe</name>
    <dbReference type="NCBI Taxonomy" id="47621"/>
    <lineage>
        <taxon>Eukaryota</taxon>
        <taxon>Viridiplantae</taxon>
        <taxon>Streptophyta</taxon>
        <taxon>Embryophyta</taxon>
        <taxon>Tracheophyta</taxon>
        <taxon>Spermatophyta</taxon>
        <taxon>Magnoliopsida</taxon>
        <taxon>eudicotyledons</taxon>
        <taxon>Gunneridae</taxon>
        <taxon>Pentapetalae</taxon>
        <taxon>rosids</taxon>
        <taxon>malvids</taxon>
        <taxon>Malvales</taxon>
        <taxon>Malvaceae</taxon>
        <taxon>Malvoideae</taxon>
        <taxon>Gossypium</taxon>
    </lineage>
</organism>
<reference evidence="12" key="1">
    <citation type="journal article" date="2019" name="Plant Biotechnol. J.">
        <title>Genome sequencing of the Australian wild diploid species Gossypium australe highlights disease resistance and delayed gland morphogenesis.</title>
        <authorList>
            <person name="Cai Y."/>
            <person name="Cai X."/>
            <person name="Wang Q."/>
            <person name="Wang P."/>
            <person name="Zhang Y."/>
            <person name="Cai C."/>
            <person name="Xu Y."/>
            <person name="Wang K."/>
            <person name="Zhou Z."/>
            <person name="Wang C."/>
            <person name="Geng S."/>
            <person name="Li B."/>
            <person name="Dong Q."/>
            <person name="Hou Y."/>
            <person name="Wang H."/>
            <person name="Ai P."/>
            <person name="Liu Z."/>
            <person name="Yi F."/>
            <person name="Sun M."/>
            <person name="An G."/>
            <person name="Cheng J."/>
            <person name="Zhang Y."/>
            <person name="Shi Q."/>
            <person name="Xie Y."/>
            <person name="Shi X."/>
            <person name="Chang Y."/>
            <person name="Huang F."/>
            <person name="Chen Y."/>
            <person name="Hong S."/>
            <person name="Mi L."/>
            <person name="Sun Q."/>
            <person name="Zhang L."/>
            <person name="Zhou B."/>
            <person name="Peng R."/>
            <person name="Zhang X."/>
            <person name="Liu F."/>
        </authorList>
    </citation>
    <scope>NUCLEOTIDE SEQUENCE [LARGE SCALE GENOMIC DNA]</scope>
    <source>
        <strain evidence="12">cv. PA1801</strain>
    </source>
</reference>
<keyword evidence="2" id="KW-0548">Nucleotidyltransferase</keyword>
<evidence type="ECO:0000313" key="12">
    <source>
        <dbReference type="Proteomes" id="UP000325315"/>
    </source>
</evidence>
<dbReference type="Proteomes" id="UP000325315">
    <property type="component" value="Unassembled WGS sequence"/>
</dbReference>
<keyword evidence="6" id="KW-0695">RNA-directed DNA polymerase</keyword>
<dbReference type="CDD" id="cd01647">
    <property type="entry name" value="RT_LTR"/>
    <property type="match status" value="1"/>
</dbReference>
<feature type="domain" description="Reverse transcriptase" evidence="8">
    <location>
        <begin position="6"/>
        <end position="81"/>
    </location>
</feature>
<evidence type="ECO:0000313" key="11">
    <source>
        <dbReference type="EMBL" id="KAA3487898.1"/>
    </source>
</evidence>
<keyword evidence="3" id="KW-0540">Nuclease</keyword>
<dbReference type="Pfam" id="PF00078">
    <property type="entry name" value="RVT_1"/>
    <property type="match status" value="1"/>
</dbReference>
<dbReference type="CDD" id="cd09274">
    <property type="entry name" value="RNase_HI_RT_Ty3"/>
    <property type="match status" value="1"/>
</dbReference>
<evidence type="ECO:0000259" key="8">
    <source>
        <dbReference type="Pfam" id="PF00078"/>
    </source>
</evidence>
<keyword evidence="12" id="KW-1185">Reference proteome</keyword>
<proteinExistence type="predicted"/>
<keyword evidence="7" id="KW-0511">Multifunctional enzyme</keyword>
<dbReference type="PANTHER" id="PTHR37984:SF5">
    <property type="entry name" value="PROTEIN NYNRIN-LIKE"/>
    <property type="match status" value="1"/>
</dbReference>
<gene>
    <name evidence="11" type="ORF">EPI10_031695</name>
</gene>
<dbReference type="OrthoDB" id="10055717at2759"/>
<comment type="caution">
    <text evidence="11">The sequence shown here is derived from an EMBL/GenBank/DDBJ whole genome shotgun (WGS) entry which is preliminary data.</text>
</comment>
<evidence type="ECO:0000256" key="2">
    <source>
        <dbReference type="ARBA" id="ARBA00022695"/>
    </source>
</evidence>
<evidence type="ECO:0000259" key="9">
    <source>
        <dbReference type="Pfam" id="PF17917"/>
    </source>
</evidence>
<feature type="domain" description="Reverse transcriptase/retrotransposon-derived protein RNase H-like" evidence="10">
    <location>
        <begin position="137"/>
        <end position="211"/>
    </location>
</feature>
<dbReference type="GO" id="GO:0003964">
    <property type="term" value="F:RNA-directed DNA polymerase activity"/>
    <property type="evidence" value="ECO:0007669"/>
    <property type="project" value="UniProtKB-KW"/>
</dbReference>
<sequence>MPFRFCHAPTMFQHCMMAIFSDVVKNFLEVFMDDFSVFGNSFEGCLKNLELVLCHCEETNLVLNREKCNFMVREGIVLGHKVSQQGIVIQKAKTEMLDKLPPPTSVKGFYRRFIKHFSKISKPMCALLEHNRPFNLDEPCLQAFEKLKKGLVIELIVIAPDYTLPFKLMCDANKFVVGVVWGQKKDKVFYAIYYASKTLTDAQLNYTTTKKIGTKITVYTDHSTIKYLVTKKDAKPRLIRWILLLQDFDLEIRDKKGIENQVVDHLLEDGNAQLIKKDFPDEQLLVAMTLPW</sequence>
<protein>
    <submittedName>
        <fullName evidence="11">Retrovirus-related Pol polyprotein from transposon 17.6</fullName>
    </submittedName>
</protein>
<dbReference type="GO" id="GO:0016787">
    <property type="term" value="F:hydrolase activity"/>
    <property type="evidence" value="ECO:0007669"/>
    <property type="project" value="UniProtKB-KW"/>
</dbReference>
<dbReference type="InterPro" id="IPR000477">
    <property type="entry name" value="RT_dom"/>
</dbReference>
<evidence type="ECO:0000256" key="4">
    <source>
        <dbReference type="ARBA" id="ARBA00022759"/>
    </source>
</evidence>
<dbReference type="EMBL" id="SMMG02000001">
    <property type="protein sequence ID" value="KAA3487898.1"/>
    <property type="molecule type" value="Genomic_DNA"/>
</dbReference>
<dbReference type="InterPro" id="IPR041373">
    <property type="entry name" value="RT_RNaseH"/>
</dbReference>
<keyword evidence="5" id="KW-0378">Hydrolase</keyword>
<dbReference type="InterPro" id="IPR050951">
    <property type="entry name" value="Retrovirus_Pol_polyprotein"/>
</dbReference>
<evidence type="ECO:0000256" key="1">
    <source>
        <dbReference type="ARBA" id="ARBA00022679"/>
    </source>
</evidence>
<evidence type="ECO:0000256" key="7">
    <source>
        <dbReference type="ARBA" id="ARBA00023268"/>
    </source>
</evidence>
<dbReference type="GO" id="GO:0004519">
    <property type="term" value="F:endonuclease activity"/>
    <property type="evidence" value="ECO:0007669"/>
    <property type="project" value="UniProtKB-KW"/>
</dbReference>
<dbReference type="PANTHER" id="PTHR37984">
    <property type="entry name" value="PROTEIN CBG26694"/>
    <property type="match status" value="1"/>
</dbReference>
<dbReference type="Gene3D" id="3.30.70.270">
    <property type="match status" value="2"/>
</dbReference>
<dbReference type="Pfam" id="PF17917">
    <property type="entry name" value="RT_RNaseH"/>
    <property type="match status" value="1"/>
</dbReference>
<keyword evidence="4" id="KW-0255">Endonuclease</keyword>
<evidence type="ECO:0000256" key="3">
    <source>
        <dbReference type="ARBA" id="ARBA00022722"/>
    </source>
</evidence>
<evidence type="ECO:0000256" key="6">
    <source>
        <dbReference type="ARBA" id="ARBA00022918"/>
    </source>
</evidence>